<evidence type="ECO:0000313" key="1">
    <source>
        <dbReference type="EMBL" id="KZS91641.1"/>
    </source>
</evidence>
<evidence type="ECO:0000313" key="2">
    <source>
        <dbReference type="Proteomes" id="UP000076722"/>
    </source>
</evidence>
<keyword evidence="2" id="KW-1185">Reference proteome</keyword>
<organism evidence="1 2">
    <name type="scientific">Sistotremastrum niveocremeum HHB9708</name>
    <dbReference type="NCBI Taxonomy" id="1314777"/>
    <lineage>
        <taxon>Eukaryota</taxon>
        <taxon>Fungi</taxon>
        <taxon>Dikarya</taxon>
        <taxon>Basidiomycota</taxon>
        <taxon>Agaricomycotina</taxon>
        <taxon>Agaricomycetes</taxon>
        <taxon>Sistotremastrales</taxon>
        <taxon>Sistotremastraceae</taxon>
        <taxon>Sertulicium</taxon>
        <taxon>Sertulicium niveocremeum</taxon>
    </lineage>
</organism>
<name>A0A164SMY8_9AGAM</name>
<dbReference type="EMBL" id="KV419414">
    <property type="protein sequence ID" value="KZS91641.1"/>
    <property type="molecule type" value="Genomic_DNA"/>
</dbReference>
<sequence>MAQTKVPKYFRTHGLSRSAYSSAITKRVMTRNQRARRYFEQKAGHIKSNRSTPIHKEPESVSTFELCGRYLGVVFRITSRYCIQFFDKDTLEPITESQQSPVAFQVYKSMITDELGMWAPVWTEATEFESGGTCKVFYTWDRISSMKFVDKKSGKCLKTLSHSVQIEDGGYVAFEFFMASSHQVDYQGGLPPLFLLISLPTSYPMRQF</sequence>
<gene>
    <name evidence="1" type="ORF">SISNIDRAFT_467570</name>
</gene>
<protein>
    <submittedName>
        <fullName evidence="1">Uncharacterized protein</fullName>
    </submittedName>
</protein>
<reference evidence="1 2" key="1">
    <citation type="journal article" date="2016" name="Mol. Biol. Evol.">
        <title>Comparative Genomics of Early-Diverging Mushroom-Forming Fungi Provides Insights into the Origins of Lignocellulose Decay Capabilities.</title>
        <authorList>
            <person name="Nagy L.G."/>
            <person name="Riley R."/>
            <person name="Tritt A."/>
            <person name="Adam C."/>
            <person name="Daum C."/>
            <person name="Floudas D."/>
            <person name="Sun H."/>
            <person name="Yadav J.S."/>
            <person name="Pangilinan J."/>
            <person name="Larsson K.H."/>
            <person name="Matsuura K."/>
            <person name="Barry K."/>
            <person name="Labutti K."/>
            <person name="Kuo R."/>
            <person name="Ohm R.A."/>
            <person name="Bhattacharya S.S."/>
            <person name="Shirouzu T."/>
            <person name="Yoshinaga Y."/>
            <person name="Martin F.M."/>
            <person name="Grigoriev I.V."/>
            <person name="Hibbett D.S."/>
        </authorList>
    </citation>
    <scope>NUCLEOTIDE SEQUENCE [LARGE SCALE GENOMIC DNA]</scope>
    <source>
        <strain evidence="1 2">HHB9708</strain>
    </source>
</reference>
<proteinExistence type="predicted"/>
<accession>A0A164SMY8</accession>
<dbReference type="AlphaFoldDB" id="A0A164SMY8"/>
<dbReference type="Proteomes" id="UP000076722">
    <property type="component" value="Unassembled WGS sequence"/>
</dbReference>